<keyword evidence="3" id="KW-1185">Reference proteome</keyword>
<reference evidence="2" key="1">
    <citation type="submission" date="2021-01" db="EMBL/GenBank/DDBJ databases">
        <authorList>
            <consortium name="Genoscope - CEA"/>
            <person name="William W."/>
        </authorList>
    </citation>
    <scope>NUCLEOTIDE SEQUENCE</scope>
</reference>
<keyword evidence="1" id="KW-0812">Transmembrane</keyword>
<keyword evidence="1" id="KW-0472">Membrane</keyword>
<gene>
    <name evidence="2" type="ORF">PSON_ATCC_30995.1.T0740255</name>
</gene>
<feature type="transmembrane region" description="Helical" evidence="1">
    <location>
        <begin position="164"/>
        <end position="183"/>
    </location>
</feature>
<name>A0A8S1PCG5_9CILI</name>
<feature type="transmembrane region" description="Helical" evidence="1">
    <location>
        <begin position="225"/>
        <end position="242"/>
    </location>
</feature>
<keyword evidence="1" id="KW-1133">Transmembrane helix</keyword>
<evidence type="ECO:0000313" key="2">
    <source>
        <dbReference type="EMBL" id="CAD8100866.1"/>
    </source>
</evidence>
<dbReference type="AlphaFoldDB" id="A0A8S1PCG5"/>
<feature type="transmembrane region" description="Helical" evidence="1">
    <location>
        <begin position="33"/>
        <end position="49"/>
    </location>
</feature>
<comment type="caution">
    <text evidence="2">The sequence shown here is derived from an EMBL/GenBank/DDBJ whole genome shotgun (WGS) entry which is preliminary data.</text>
</comment>
<evidence type="ECO:0000256" key="1">
    <source>
        <dbReference type="SAM" id="Phobius"/>
    </source>
</evidence>
<dbReference type="Proteomes" id="UP000692954">
    <property type="component" value="Unassembled WGS sequence"/>
</dbReference>
<dbReference type="EMBL" id="CAJJDN010000074">
    <property type="protein sequence ID" value="CAD8100866.1"/>
    <property type="molecule type" value="Genomic_DNA"/>
</dbReference>
<proteinExistence type="predicted"/>
<evidence type="ECO:0000313" key="3">
    <source>
        <dbReference type="Proteomes" id="UP000692954"/>
    </source>
</evidence>
<protein>
    <submittedName>
        <fullName evidence="2">Uncharacterized protein</fullName>
    </submittedName>
</protein>
<organism evidence="2 3">
    <name type="scientific">Paramecium sonneborni</name>
    <dbReference type="NCBI Taxonomy" id="65129"/>
    <lineage>
        <taxon>Eukaryota</taxon>
        <taxon>Sar</taxon>
        <taxon>Alveolata</taxon>
        <taxon>Ciliophora</taxon>
        <taxon>Intramacronucleata</taxon>
        <taxon>Oligohymenophorea</taxon>
        <taxon>Peniculida</taxon>
        <taxon>Parameciidae</taxon>
        <taxon>Paramecium</taxon>
    </lineage>
</organism>
<dbReference type="OrthoDB" id="300445at2759"/>
<sequence>MDNKLRSVIQFALYTLLFSVKNTMDFGKRIEHSLYAIYLVSCLFSYYYLQKFIKKNCKKANLIQKLTKLLLITLMLNCLPLENVLDQNYPGVYRELTELINQTIIFYTWLVMFEQNQKKENVDQQAIKPITIFKVLFCFGYPLNSSLEMINRIIDQKKKREYQVLLGLELLYGVVFLVQYGLYIKQYKMRDVKTNVNFKQHDPFDDELTDTISPENDKESMIYDYFRFSVIGCLSLIINTIVKDYQFERASMSYIKQTGIIVVYVILISNLIKIREEKQLENKSFLELSNKQARSDEPLQV</sequence>
<accession>A0A8S1PCG5</accession>